<protein>
    <recommendedName>
        <fullName evidence="5">DUF2946 domain-containing protein</fullName>
    </recommendedName>
</protein>
<feature type="chain" id="PRO_5015062635" description="DUF2946 domain-containing protein" evidence="1">
    <location>
        <begin position="27"/>
        <end position="73"/>
    </location>
</feature>
<dbReference type="EMBL" id="LT907988">
    <property type="protein sequence ID" value="SOE51881.1"/>
    <property type="molecule type" value="Genomic_DNA"/>
</dbReference>
<name>A0A1C3K307_9BURK</name>
<keyword evidence="4" id="KW-1185">Reference proteome</keyword>
<evidence type="ECO:0000256" key="1">
    <source>
        <dbReference type="SAM" id="SignalP"/>
    </source>
</evidence>
<feature type="signal peptide" evidence="1">
    <location>
        <begin position="1"/>
        <end position="26"/>
    </location>
</feature>
<reference evidence="3 4" key="2">
    <citation type="submission" date="2017-08" db="EMBL/GenBank/DDBJ databases">
        <authorList>
            <person name="de Groot N.N."/>
        </authorList>
    </citation>
    <scope>NUCLEOTIDE SEQUENCE [LARGE SCALE GENOMIC DNA]</scope>
    <source>
        <strain evidence="3">Orrdi1</strain>
    </source>
</reference>
<keyword evidence="1" id="KW-0732">Signal</keyword>
<dbReference type="STRING" id="1851544.ODI_01509"/>
<evidence type="ECO:0000313" key="4">
    <source>
        <dbReference type="Proteomes" id="UP000078558"/>
    </source>
</evidence>
<dbReference type="RefSeq" id="WP_067754616.1">
    <property type="nucleotide sequence ID" value="NZ_LT907988.1"/>
</dbReference>
<proteinExistence type="predicted"/>
<dbReference type="AlphaFoldDB" id="A0A1C3K307"/>
<dbReference type="KEGG" id="odi:ODI_R3756"/>
<organism evidence="2 4">
    <name type="scientific">Orrella dioscoreae</name>
    <dbReference type="NCBI Taxonomy" id="1851544"/>
    <lineage>
        <taxon>Bacteria</taxon>
        <taxon>Pseudomonadati</taxon>
        <taxon>Pseudomonadota</taxon>
        <taxon>Betaproteobacteria</taxon>
        <taxon>Burkholderiales</taxon>
        <taxon>Alcaligenaceae</taxon>
        <taxon>Orrella</taxon>
    </lineage>
</organism>
<reference evidence="2 4" key="1">
    <citation type="submission" date="2016-06" db="EMBL/GenBank/DDBJ databases">
        <authorList>
            <person name="Kjaerup R.B."/>
            <person name="Dalgaard T.S."/>
            <person name="Juul-Madsen H.R."/>
        </authorList>
    </citation>
    <scope>NUCLEOTIDE SEQUENCE [LARGE SCALE GENOMIC DNA]</scope>
    <source>
        <strain evidence="2">Orrdi1</strain>
    </source>
</reference>
<accession>A0A1C3K307</accession>
<evidence type="ECO:0000313" key="2">
    <source>
        <dbReference type="EMBL" id="SBT25882.1"/>
    </source>
</evidence>
<dbReference type="Proteomes" id="UP000078558">
    <property type="component" value="Chromosome I"/>
</dbReference>
<dbReference type="EMBL" id="FLRC01000022">
    <property type="protein sequence ID" value="SBT25882.1"/>
    <property type="molecule type" value="Genomic_DNA"/>
</dbReference>
<evidence type="ECO:0000313" key="3">
    <source>
        <dbReference type="EMBL" id="SOE51881.1"/>
    </source>
</evidence>
<gene>
    <name evidence="2" type="ORF">ODI_01509</name>
    <name evidence="3" type="ORF">ODI_R3756</name>
</gene>
<evidence type="ECO:0008006" key="5">
    <source>
        <dbReference type="Google" id="ProtNLM"/>
    </source>
</evidence>
<sequence length="73" mass="7177">MTRTTSSPRARLALAGLLAAAGLALGADYASFRSAGPIQALRGGDPVAADDTAGSVAPFCGFAPCGMPLPCEP</sequence>